<evidence type="ECO:0000259" key="6">
    <source>
        <dbReference type="Pfam" id="PF00817"/>
    </source>
</evidence>
<evidence type="ECO:0000259" key="7">
    <source>
        <dbReference type="Pfam" id="PF11799"/>
    </source>
</evidence>
<dbReference type="Pfam" id="PF00817">
    <property type="entry name" value="IMS"/>
    <property type="match status" value="1"/>
</dbReference>
<dbReference type="InterPro" id="IPR045443">
    <property type="entry name" value="DUF6504"/>
</dbReference>
<dbReference type="InterPro" id="IPR017961">
    <property type="entry name" value="DNA_pol_Y-fam_little_finger"/>
</dbReference>
<dbReference type="InterPro" id="IPR050356">
    <property type="entry name" value="SulA_CellDiv_inhibitor"/>
</dbReference>
<dbReference type="GO" id="GO:0006281">
    <property type="term" value="P:DNA repair"/>
    <property type="evidence" value="ECO:0007669"/>
    <property type="project" value="InterPro"/>
</dbReference>
<dbReference type="Pfam" id="PF20114">
    <property type="entry name" value="DUF6504"/>
    <property type="match status" value="1"/>
</dbReference>
<feature type="domain" description="UmuC" evidence="6">
    <location>
        <begin position="67"/>
        <end position="178"/>
    </location>
</feature>
<evidence type="ECO:0000256" key="1">
    <source>
        <dbReference type="ARBA" id="ARBA00011245"/>
    </source>
</evidence>
<reference evidence="9" key="1">
    <citation type="submission" date="2021-04" db="EMBL/GenBank/DDBJ databases">
        <authorList>
            <person name="Pira H."/>
            <person name="Risdian C."/>
            <person name="Wink J."/>
        </authorList>
    </citation>
    <scope>NUCLEOTIDE SEQUENCE</scope>
    <source>
        <strain evidence="9">WH158</strain>
    </source>
</reference>
<comment type="subunit">
    <text evidence="1">Monomer.</text>
</comment>
<dbReference type="CDD" id="cd03468">
    <property type="entry name" value="PolY_like"/>
    <property type="match status" value="1"/>
</dbReference>
<evidence type="ECO:0000256" key="5">
    <source>
        <dbReference type="ARBA" id="ARBA00049244"/>
    </source>
</evidence>
<evidence type="ECO:0000256" key="3">
    <source>
        <dbReference type="ARBA" id="ARBA00022763"/>
    </source>
</evidence>
<feature type="domain" description="DUF6504" evidence="8">
    <location>
        <begin position="470"/>
        <end position="545"/>
    </location>
</feature>
<dbReference type="GO" id="GO:0003684">
    <property type="term" value="F:damaged DNA binding"/>
    <property type="evidence" value="ECO:0007669"/>
    <property type="project" value="InterPro"/>
</dbReference>
<evidence type="ECO:0000313" key="10">
    <source>
        <dbReference type="Proteomes" id="UP001138681"/>
    </source>
</evidence>
<dbReference type="EMBL" id="JAGSPC010000001">
    <property type="protein sequence ID" value="MBV7259845.1"/>
    <property type="molecule type" value="Genomic_DNA"/>
</dbReference>
<evidence type="ECO:0000313" key="9">
    <source>
        <dbReference type="EMBL" id="MBV7259845.1"/>
    </source>
</evidence>
<comment type="caution">
    <text evidence="9">The sequence shown here is derived from an EMBL/GenBank/DDBJ whole genome shotgun (WGS) entry which is preliminary data.</text>
</comment>
<organism evidence="9 10">
    <name type="scientific">Erythrobacter crassostreae</name>
    <dbReference type="NCBI Taxonomy" id="2828328"/>
    <lineage>
        <taxon>Bacteria</taxon>
        <taxon>Pseudomonadati</taxon>
        <taxon>Pseudomonadota</taxon>
        <taxon>Alphaproteobacteria</taxon>
        <taxon>Sphingomonadales</taxon>
        <taxon>Erythrobacteraceae</taxon>
        <taxon>Erythrobacter/Porphyrobacter group</taxon>
        <taxon>Erythrobacter</taxon>
    </lineage>
</organism>
<evidence type="ECO:0000259" key="8">
    <source>
        <dbReference type="Pfam" id="PF20114"/>
    </source>
</evidence>
<dbReference type="EC" id="2.7.7.7" evidence="2"/>
<dbReference type="InterPro" id="IPR001126">
    <property type="entry name" value="UmuC"/>
</dbReference>
<dbReference type="PANTHER" id="PTHR35369:SF2">
    <property type="entry name" value="BLR3025 PROTEIN"/>
    <property type="match status" value="1"/>
</dbReference>
<comment type="function">
    <text evidence="4">Poorly processive, error-prone DNA polymerase involved in untargeted mutagenesis. Copies undamaged DNA at stalled replication forks, which arise in vivo from mismatched or misaligned primer ends. These misaligned primers can be extended by PolIV. Exhibits no 3'-5' exonuclease (proofreading) activity. May be involved in translesional synthesis, in conjunction with the beta clamp from PolIII.</text>
</comment>
<evidence type="ECO:0000256" key="2">
    <source>
        <dbReference type="ARBA" id="ARBA00012417"/>
    </source>
</evidence>
<evidence type="ECO:0000256" key="4">
    <source>
        <dbReference type="ARBA" id="ARBA00025589"/>
    </source>
</evidence>
<keyword evidence="10" id="KW-1185">Reference proteome</keyword>
<dbReference type="PANTHER" id="PTHR35369">
    <property type="entry name" value="BLR3025 PROTEIN-RELATED"/>
    <property type="match status" value="1"/>
</dbReference>
<gene>
    <name evidence="9" type="ORF">KCG46_09725</name>
</gene>
<feature type="domain" description="DNA polymerase Y-family little finger" evidence="7">
    <location>
        <begin position="288"/>
        <end position="389"/>
    </location>
</feature>
<dbReference type="Pfam" id="PF11799">
    <property type="entry name" value="IMS_C"/>
    <property type="match status" value="1"/>
</dbReference>
<proteinExistence type="predicted"/>
<protein>
    <recommendedName>
        <fullName evidence="2">DNA-directed DNA polymerase</fullName>
        <ecNumber evidence="2">2.7.7.7</ecNumber>
    </recommendedName>
</protein>
<name>A0A9X1F405_9SPHN</name>
<comment type="catalytic activity">
    <reaction evidence="5">
        <text>DNA(n) + a 2'-deoxyribonucleoside 5'-triphosphate = DNA(n+1) + diphosphate</text>
        <dbReference type="Rhea" id="RHEA:22508"/>
        <dbReference type="Rhea" id="RHEA-COMP:17339"/>
        <dbReference type="Rhea" id="RHEA-COMP:17340"/>
        <dbReference type="ChEBI" id="CHEBI:33019"/>
        <dbReference type="ChEBI" id="CHEBI:61560"/>
        <dbReference type="ChEBI" id="CHEBI:173112"/>
        <dbReference type="EC" id="2.7.7.7"/>
    </reaction>
</comment>
<dbReference type="Proteomes" id="UP001138681">
    <property type="component" value="Unassembled WGS sequence"/>
</dbReference>
<sequence>MTTDDCTHVNATKHRSPPIRRVLAIWFAQLSVDRWRHTLAPEAGGVNPGEGADALPTVLIIETAHGPRIEAVNTAGHEAGARVGMMLADARTLCPDIQTAPADPAGDLDFLEKLALWSQRWGPWSALDPPDGVLVDITAAAHLFGGERRLLADVEEAFAQRKLHVRTAIAPTAGAAWALAHFGPPRAILGAEANGIQRLADLPVAALRLDTDVLTVLRRLGLKRLGDLAAIASGPIDQAEAAARDAIHRRFRNRKSPSANPLVRLDQLLGKVPEPLLPIVPQHAPLVQRRLMEPIRHRSLLDQVLSDLADDMVRELEAQRQGARRLELGLWRVDGEVTVRRLELASATREAEHITRLFTDKLEGIDAGFGIETVRLRASWTEPLGASQGDVEEAAERHGTSLNACIDRLTVRLGPHRVRRPVSYPSHLPERAQRWQPPLDPEPSALSPFALRDRPLKLLDRAEAIAVLYASPDGLPQRFRWRGNVHEVARVEGPERIAPEWWREKSTVRLRDYYRIEDAEGHRYWIYRHGIAGDGRGGAPDWYLQGIYA</sequence>
<dbReference type="AlphaFoldDB" id="A0A9X1F405"/>
<keyword evidence="3" id="KW-0227">DNA damage</keyword>
<accession>A0A9X1F405</accession>